<evidence type="ECO:0000313" key="3">
    <source>
        <dbReference type="Proteomes" id="UP000078046"/>
    </source>
</evidence>
<dbReference type="EMBL" id="LWCA01000460">
    <property type="protein sequence ID" value="OAF68360.1"/>
    <property type="molecule type" value="Genomic_DNA"/>
</dbReference>
<proteinExistence type="predicted"/>
<reference evidence="2 3" key="1">
    <citation type="submission" date="2016-04" db="EMBL/GenBank/DDBJ databases">
        <title>The genome of Intoshia linei affirms orthonectids as highly simplified spiralians.</title>
        <authorList>
            <person name="Mikhailov K.V."/>
            <person name="Slusarev G.S."/>
            <person name="Nikitin M.A."/>
            <person name="Logacheva M.D."/>
            <person name="Penin A."/>
            <person name="Aleoshin V."/>
            <person name="Panchin Y.V."/>
        </authorList>
    </citation>
    <scope>NUCLEOTIDE SEQUENCE [LARGE SCALE GENOMIC DNA]</scope>
    <source>
        <strain evidence="2">Intl2013</strain>
        <tissue evidence="2">Whole animal</tissue>
    </source>
</reference>
<feature type="domain" description="Death" evidence="1">
    <location>
        <begin position="558"/>
        <end position="648"/>
    </location>
</feature>
<dbReference type="OrthoDB" id="6074739at2759"/>
<evidence type="ECO:0000259" key="1">
    <source>
        <dbReference type="PROSITE" id="PS50017"/>
    </source>
</evidence>
<dbReference type="GO" id="GO:0007165">
    <property type="term" value="P:signal transduction"/>
    <property type="evidence" value="ECO:0007669"/>
    <property type="project" value="InterPro"/>
</dbReference>
<evidence type="ECO:0000313" key="2">
    <source>
        <dbReference type="EMBL" id="OAF68360.1"/>
    </source>
</evidence>
<dbReference type="AlphaFoldDB" id="A0A177B2J1"/>
<gene>
    <name evidence="2" type="ORF">A3Q56_03897</name>
</gene>
<keyword evidence="3" id="KW-1185">Reference proteome</keyword>
<dbReference type="PROSITE" id="PS50017">
    <property type="entry name" value="DEATH_DOMAIN"/>
    <property type="match status" value="1"/>
</dbReference>
<organism evidence="2 3">
    <name type="scientific">Intoshia linei</name>
    <dbReference type="NCBI Taxonomy" id="1819745"/>
    <lineage>
        <taxon>Eukaryota</taxon>
        <taxon>Metazoa</taxon>
        <taxon>Spiralia</taxon>
        <taxon>Lophotrochozoa</taxon>
        <taxon>Mesozoa</taxon>
        <taxon>Orthonectida</taxon>
        <taxon>Rhopaluridae</taxon>
        <taxon>Intoshia</taxon>
    </lineage>
</organism>
<dbReference type="InterPro" id="IPR000488">
    <property type="entry name" value="Death_dom"/>
</dbReference>
<sequence>MESEYLCPNPPQKLQTIRNIFKRKLKIIKCKIDTQESYFYDYEKLHELPEDKRINHKNVTLTNYGNLLKALLIVTNSQHVENFKQLKELIIQYSLKNRNRKNGIIDSSDLSNLSDSFSEPVFKLPRINDSEFNFDKIVHLGIKNKYELIEKCHNFTDTIDSIIPGRMVDIGQKINILLAYMSRFCSSLQSILITSQINNDNQDQCATNPEDMSSVVTTYTNQCDRDYSKINMHVSESSQIMEKFIFGKLNGNYFEEDGRDTYFKFNSSFSHILATFPEVAYRLRHSVSLLERWIEEDKNYVDYLNNDLKKLKFFVEHDKNLMNHVNSKCVMKLYRISKFQKSIATLIQAEKRYHMLKEDINEIEEDRKVIEFDMELNKHRLKSMLQQKKSIQLTGTKSQLSLSRTLSIFPSSDMGNTISSMCINKPTIIENDKIEKSRALHLINIQVETMNDINSNLTKKYIEINKKFHHKQVQLKREKKDYKKLEILRNKLCNEQNSLNVLENEKLQQCANFSKSTKQYLSTKTIIFYKNSQQVLKRIYLRKPIVFTKYDPKFPDNLDKAINITAESLNLNWKKLYEKLPFRGNRGDMIIDNDLINIYNKKEMCKNLIQCCLEYWRNVNRGVNVDDLKIGLKVLKRNDIIEKFNKNPQEKIIRRKKSNDKLTNIYQSHFYQDNDNKYLKLNNLYNEKKIDLNETESIDMTPYLKMIETFDALRAIGKI</sequence>
<dbReference type="Gene3D" id="1.10.533.10">
    <property type="entry name" value="Death Domain, Fas"/>
    <property type="match status" value="1"/>
</dbReference>
<comment type="caution">
    <text evidence="2">The sequence shown here is derived from an EMBL/GenBank/DDBJ whole genome shotgun (WGS) entry which is preliminary data.</text>
</comment>
<dbReference type="InterPro" id="IPR011029">
    <property type="entry name" value="DEATH-like_dom_sf"/>
</dbReference>
<dbReference type="Proteomes" id="UP000078046">
    <property type="component" value="Unassembled WGS sequence"/>
</dbReference>
<name>A0A177B2J1_9BILA</name>
<protein>
    <recommendedName>
        <fullName evidence="1">Death domain-containing protein</fullName>
    </recommendedName>
</protein>
<accession>A0A177B2J1</accession>